<evidence type="ECO:0000256" key="8">
    <source>
        <dbReference type="ARBA" id="ARBA00022927"/>
    </source>
</evidence>
<evidence type="ECO:0000256" key="10">
    <source>
        <dbReference type="ARBA" id="ARBA00023136"/>
    </source>
</evidence>
<comment type="function">
    <text evidence="12">Necessary for flagellar biosynthesis. May be involved in translocation of the flagellum.</text>
</comment>
<dbReference type="InterPro" id="IPR020006">
    <property type="entry name" value="FlhF"/>
</dbReference>
<comment type="subcellular location">
    <subcellularLocation>
        <location evidence="1">Cell membrane</location>
        <topology evidence="1">Peripheral membrane protein</topology>
        <orientation evidence="1">Cytoplasmic side</orientation>
    </subcellularLocation>
</comment>
<evidence type="ECO:0000256" key="4">
    <source>
        <dbReference type="ARBA" id="ARBA00022448"/>
    </source>
</evidence>
<evidence type="ECO:0000256" key="11">
    <source>
        <dbReference type="ARBA" id="ARBA00023225"/>
    </source>
</evidence>
<evidence type="ECO:0000313" key="16">
    <source>
        <dbReference type="EMBL" id="PSR33663.1"/>
    </source>
</evidence>
<comment type="similarity">
    <text evidence="2">Belongs to the GTP-binding SRP family.</text>
</comment>
<keyword evidence="16" id="KW-0282">Flagellum</keyword>
<evidence type="ECO:0000259" key="15">
    <source>
        <dbReference type="SMART" id="SM00962"/>
    </source>
</evidence>
<feature type="domain" description="SRP54-type proteins GTP-binding" evidence="15">
    <location>
        <begin position="180"/>
        <end position="370"/>
    </location>
</feature>
<comment type="caution">
    <text evidence="16">The sequence shown here is derived from an EMBL/GenBank/DDBJ whole genome shotgun (WGS) entry which is preliminary data.</text>
</comment>
<dbReference type="Proteomes" id="UP000242972">
    <property type="component" value="Unassembled WGS sequence"/>
</dbReference>
<dbReference type="GO" id="GO:0006614">
    <property type="term" value="P:SRP-dependent cotranslational protein targeting to membrane"/>
    <property type="evidence" value="ECO:0007669"/>
    <property type="project" value="UniProtKB-UniRule"/>
</dbReference>
<evidence type="ECO:0000256" key="2">
    <source>
        <dbReference type="ARBA" id="ARBA00008531"/>
    </source>
</evidence>
<dbReference type="GO" id="GO:0044781">
    <property type="term" value="P:bacterial-type flagellum organization"/>
    <property type="evidence" value="ECO:0007669"/>
    <property type="project" value="UniProtKB-UniRule"/>
</dbReference>
<accession>A0A2T2XGP2</accession>
<dbReference type="Pfam" id="PF00448">
    <property type="entry name" value="SRP54"/>
    <property type="match status" value="1"/>
</dbReference>
<keyword evidence="11" id="KW-1006">Bacterial flagellum protein export</keyword>
<dbReference type="GO" id="GO:0005047">
    <property type="term" value="F:signal recognition particle binding"/>
    <property type="evidence" value="ECO:0007669"/>
    <property type="project" value="TreeGrafter"/>
</dbReference>
<dbReference type="GO" id="GO:0005886">
    <property type="term" value="C:plasma membrane"/>
    <property type="evidence" value="ECO:0007669"/>
    <property type="project" value="UniProtKB-SubCell"/>
</dbReference>
<dbReference type="SMART" id="SM00962">
    <property type="entry name" value="SRP54"/>
    <property type="match status" value="1"/>
</dbReference>
<evidence type="ECO:0000256" key="1">
    <source>
        <dbReference type="ARBA" id="ARBA00004413"/>
    </source>
</evidence>
<reference evidence="16 17" key="1">
    <citation type="journal article" date="2014" name="BMC Genomics">
        <title>Comparison of environmental and isolate Sulfobacillus genomes reveals diverse carbon, sulfur, nitrogen, and hydrogen metabolisms.</title>
        <authorList>
            <person name="Justice N.B."/>
            <person name="Norman A."/>
            <person name="Brown C.T."/>
            <person name="Singh A."/>
            <person name="Thomas B.C."/>
            <person name="Banfield J.F."/>
        </authorList>
    </citation>
    <scope>NUCLEOTIDE SEQUENCE [LARGE SCALE GENOMIC DNA]</scope>
    <source>
        <strain evidence="16">AMDSBA4</strain>
    </source>
</reference>
<dbReference type="CDD" id="cd17873">
    <property type="entry name" value="FlhF"/>
    <property type="match status" value="1"/>
</dbReference>
<dbReference type="EMBL" id="PXYW01000017">
    <property type="protein sequence ID" value="PSR33663.1"/>
    <property type="molecule type" value="Genomic_DNA"/>
</dbReference>
<keyword evidence="7" id="KW-1005">Bacterial flagellum biogenesis</keyword>
<keyword evidence="16" id="KW-0966">Cell projection</keyword>
<keyword evidence="8" id="KW-0653">Protein transport</keyword>
<evidence type="ECO:0000256" key="12">
    <source>
        <dbReference type="ARBA" id="ARBA00025337"/>
    </source>
</evidence>
<evidence type="ECO:0000313" key="17">
    <source>
        <dbReference type="Proteomes" id="UP000242972"/>
    </source>
</evidence>
<dbReference type="FunFam" id="3.40.50.300:FF:000695">
    <property type="entry name" value="Flagellar biosynthesis regulator FlhF"/>
    <property type="match status" value="1"/>
</dbReference>
<evidence type="ECO:0000256" key="5">
    <source>
        <dbReference type="ARBA" id="ARBA00022475"/>
    </source>
</evidence>
<dbReference type="GO" id="GO:0003924">
    <property type="term" value="F:GTPase activity"/>
    <property type="evidence" value="ECO:0007669"/>
    <property type="project" value="UniProtKB-UniRule"/>
</dbReference>
<evidence type="ECO:0000256" key="6">
    <source>
        <dbReference type="ARBA" id="ARBA00022741"/>
    </source>
</evidence>
<keyword evidence="6" id="KW-0547">Nucleotide-binding</keyword>
<dbReference type="NCBIfam" id="TIGR03499">
    <property type="entry name" value="FlhF"/>
    <property type="match status" value="1"/>
</dbReference>
<keyword evidence="10" id="KW-0472">Membrane</keyword>
<evidence type="ECO:0000256" key="9">
    <source>
        <dbReference type="ARBA" id="ARBA00023134"/>
    </source>
</evidence>
<dbReference type="Gene3D" id="1.20.120.1380">
    <property type="entry name" value="Flagellar FlhF biosynthesis protein, N domain"/>
    <property type="match status" value="1"/>
</dbReference>
<keyword evidence="16" id="KW-0969">Cilium</keyword>
<dbReference type="InterPro" id="IPR027417">
    <property type="entry name" value="P-loop_NTPase"/>
</dbReference>
<dbReference type="InterPro" id="IPR047040">
    <property type="entry name" value="FlhF__GTPase_dom"/>
</dbReference>
<dbReference type="PANTHER" id="PTHR43134:SF3">
    <property type="entry name" value="FLAGELLAR BIOSYNTHESIS PROTEIN FLHF"/>
    <property type="match status" value="1"/>
</dbReference>
<dbReference type="Gene3D" id="3.40.50.300">
    <property type="entry name" value="P-loop containing nucleotide triphosphate hydrolases"/>
    <property type="match status" value="1"/>
</dbReference>
<dbReference type="InterPro" id="IPR000897">
    <property type="entry name" value="SRP54_GTPase_dom"/>
</dbReference>
<dbReference type="AlphaFoldDB" id="A0A2T2XGP2"/>
<dbReference type="SMART" id="SM00382">
    <property type="entry name" value="AAA"/>
    <property type="match status" value="1"/>
</dbReference>
<evidence type="ECO:0000256" key="7">
    <source>
        <dbReference type="ARBA" id="ARBA00022795"/>
    </source>
</evidence>
<feature type="domain" description="AAA+ ATPase" evidence="14">
    <location>
        <begin position="179"/>
        <end position="320"/>
    </location>
</feature>
<gene>
    <name evidence="16" type="primary">flhF</name>
    <name evidence="16" type="ORF">C7B46_08630</name>
</gene>
<keyword evidence="5" id="KW-1003">Cell membrane</keyword>
<dbReference type="GO" id="GO:0005525">
    <property type="term" value="F:GTP binding"/>
    <property type="evidence" value="ECO:0007669"/>
    <property type="project" value="UniProtKB-UniRule"/>
</dbReference>
<evidence type="ECO:0000256" key="13">
    <source>
        <dbReference type="NCBIfam" id="TIGR03499"/>
    </source>
</evidence>
<dbReference type="PANTHER" id="PTHR43134">
    <property type="entry name" value="SIGNAL RECOGNITION PARTICLE RECEPTOR SUBUNIT ALPHA"/>
    <property type="match status" value="1"/>
</dbReference>
<protein>
    <recommendedName>
        <fullName evidence="3 13">Flagellar biosynthesis protein FlhF</fullName>
    </recommendedName>
</protein>
<sequence>MIVKRYTGKTAEEALVLAKWELGEDAIILSSGKARDRWWKFWEQGFQVLVATDYPKKASPDVVAESSAKPLVGHREAAATETLESLGTDVAGERLAQVLDLLQGLDRRLDRIEGIPSGAGEAVYQRLLEQEVTESWARRLAHEAAEDVLSEGDDVGVDPVITRVIQRHLPRPSPISVAESTVVVVMGPTGSGKTTTIAKLAAYFHLEQKKSVLLITTDTFRVAAVEQIKTYAEILGIPLAVSLRPQDIPDLIRATPADVVLVDTAGHSVNHALSMAELQSIVQYAQAREVMVTLPATMMPTAMVETAHRFAGELPVKLCLTKVDEARHGGPALSALLSLGWPVAYLTDGQGVPDDIRVAFPEIMAQWIVKGAL</sequence>
<name>A0A2T2XGP2_9FIRM</name>
<dbReference type="GO" id="GO:0015031">
    <property type="term" value="P:protein transport"/>
    <property type="evidence" value="ECO:0007669"/>
    <property type="project" value="UniProtKB-KW"/>
</dbReference>
<organism evidence="16 17">
    <name type="scientific">Sulfobacillus benefaciens</name>
    <dbReference type="NCBI Taxonomy" id="453960"/>
    <lineage>
        <taxon>Bacteria</taxon>
        <taxon>Bacillati</taxon>
        <taxon>Bacillota</taxon>
        <taxon>Clostridia</taxon>
        <taxon>Eubacteriales</taxon>
        <taxon>Clostridiales Family XVII. Incertae Sedis</taxon>
        <taxon>Sulfobacillus</taxon>
    </lineage>
</organism>
<dbReference type="InterPro" id="IPR003593">
    <property type="entry name" value="AAA+_ATPase"/>
</dbReference>
<keyword evidence="9" id="KW-0342">GTP-binding</keyword>
<dbReference type="SUPFAM" id="SSF52540">
    <property type="entry name" value="P-loop containing nucleoside triphosphate hydrolases"/>
    <property type="match status" value="1"/>
</dbReference>
<evidence type="ECO:0000259" key="14">
    <source>
        <dbReference type="SMART" id="SM00382"/>
    </source>
</evidence>
<proteinExistence type="inferred from homology"/>
<keyword evidence="4" id="KW-0813">Transport</keyword>
<evidence type="ECO:0000256" key="3">
    <source>
        <dbReference type="ARBA" id="ARBA00014919"/>
    </source>
</evidence>